<keyword evidence="3" id="KW-1185">Reference proteome</keyword>
<accession>A0A7J6BM29</accession>
<sequence>MSASSEPVNPSVLPKHRPAYLQDYEVDLQSFRKSVSPREQPVESSDEDYSSSERHISSPAHQSSPHYPNRELQSESNAEFVPLVDEGDGYQSDRSDASSLKLQRISGENLKLCETQQAIQADHKWFETTKHELIQLLDRACSLQRPLSTSNTRSDHPSVTFHHAANQGDQDWPKPPPPIAYDEP</sequence>
<dbReference type="Proteomes" id="UP000579812">
    <property type="component" value="Unassembled WGS sequence"/>
</dbReference>
<dbReference type="AlphaFoldDB" id="A0A7J6BM29"/>
<feature type="region of interest" description="Disordered" evidence="1">
    <location>
        <begin position="146"/>
        <end position="184"/>
    </location>
</feature>
<dbReference type="EMBL" id="JAAMOB010000024">
    <property type="protein sequence ID" value="KAF4096109.1"/>
    <property type="molecule type" value="Genomic_DNA"/>
</dbReference>
<name>A0A7J6BM29_9TELE</name>
<evidence type="ECO:0000313" key="3">
    <source>
        <dbReference type="Proteomes" id="UP000579812"/>
    </source>
</evidence>
<feature type="region of interest" description="Disordered" evidence="1">
    <location>
        <begin position="1"/>
        <end position="20"/>
    </location>
</feature>
<proteinExistence type="predicted"/>
<comment type="caution">
    <text evidence="2">The sequence shown here is derived from an EMBL/GenBank/DDBJ whole genome shotgun (WGS) entry which is preliminary data.</text>
</comment>
<evidence type="ECO:0000256" key="1">
    <source>
        <dbReference type="SAM" id="MobiDB-lite"/>
    </source>
</evidence>
<organism evidence="2 3">
    <name type="scientific">Onychostoma macrolepis</name>
    <dbReference type="NCBI Taxonomy" id="369639"/>
    <lineage>
        <taxon>Eukaryota</taxon>
        <taxon>Metazoa</taxon>
        <taxon>Chordata</taxon>
        <taxon>Craniata</taxon>
        <taxon>Vertebrata</taxon>
        <taxon>Euteleostomi</taxon>
        <taxon>Actinopterygii</taxon>
        <taxon>Neopterygii</taxon>
        <taxon>Teleostei</taxon>
        <taxon>Ostariophysi</taxon>
        <taxon>Cypriniformes</taxon>
        <taxon>Cyprinidae</taxon>
        <taxon>Acrossocheilinae</taxon>
        <taxon>Onychostoma</taxon>
    </lineage>
</organism>
<evidence type="ECO:0000313" key="2">
    <source>
        <dbReference type="EMBL" id="KAF4096109.1"/>
    </source>
</evidence>
<gene>
    <name evidence="2" type="ORF">G5714_023712</name>
</gene>
<protein>
    <submittedName>
        <fullName evidence="2">Uncharacterized protein</fullName>
    </submittedName>
</protein>
<feature type="region of interest" description="Disordered" evidence="1">
    <location>
        <begin position="31"/>
        <end position="98"/>
    </location>
</feature>
<reference evidence="2 3" key="1">
    <citation type="submission" date="2020-04" db="EMBL/GenBank/DDBJ databases">
        <title>Chromosome-level genome assembly of a cyprinid fish Onychostoma macrolepis by integration of Nanopore Sequencing, Bionano and Hi-C technology.</title>
        <authorList>
            <person name="Wang D."/>
        </authorList>
    </citation>
    <scope>NUCLEOTIDE SEQUENCE [LARGE SCALE GENOMIC DNA]</scope>
    <source>
        <strain evidence="2">SWU-2019</strain>
        <tissue evidence="2">Muscle</tissue>
    </source>
</reference>
<feature type="compositionally biased region" description="Pro residues" evidence="1">
    <location>
        <begin position="173"/>
        <end position="184"/>
    </location>
</feature>